<evidence type="ECO:0000313" key="3">
    <source>
        <dbReference type="Proteomes" id="UP000616769"/>
    </source>
</evidence>
<evidence type="ECO:0000313" key="2">
    <source>
        <dbReference type="EMBL" id="KPM08387.1"/>
    </source>
</evidence>
<sequence length="93" mass="10593">MIVGESKSLNGALDDKENDCDDDKEEVEEEMENNDGHINNDHNGDNGHRNDKVYLTGLRNGHDHHSNSLQEKILWSDIFQFSSLTAEKPEKID</sequence>
<dbReference type="VEuPathDB" id="VectorBase:SSCA004057"/>
<feature type="region of interest" description="Disordered" evidence="1">
    <location>
        <begin position="1"/>
        <end position="53"/>
    </location>
</feature>
<name>A0A132ABU7_SARSC</name>
<protein>
    <submittedName>
        <fullName evidence="2">Uncharacterized protein</fullName>
    </submittedName>
</protein>
<dbReference type="AlphaFoldDB" id="A0A132ABU7"/>
<comment type="caution">
    <text evidence="2">The sequence shown here is derived from an EMBL/GenBank/DDBJ whole genome shotgun (WGS) entry which is preliminary data.</text>
</comment>
<dbReference type="Proteomes" id="UP000616769">
    <property type="component" value="Unassembled WGS sequence"/>
</dbReference>
<feature type="compositionally biased region" description="Acidic residues" evidence="1">
    <location>
        <begin position="16"/>
        <end position="33"/>
    </location>
</feature>
<dbReference type="EMBL" id="JXLN01012352">
    <property type="protein sequence ID" value="KPM08387.1"/>
    <property type="molecule type" value="Genomic_DNA"/>
</dbReference>
<proteinExistence type="predicted"/>
<evidence type="ECO:0000256" key="1">
    <source>
        <dbReference type="SAM" id="MobiDB-lite"/>
    </source>
</evidence>
<feature type="compositionally biased region" description="Basic and acidic residues" evidence="1">
    <location>
        <begin position="34"/>
        <end position="52"/>
    </location>
</feature>
<reference evidence="2 3" key="1">
    <citation type="journal article" date="2015" name="Parasit. Vectors">
        <title>Draft genome of the scabies mite.</title>
        <authorList>
            <person name="Rider S.D.Jr."/>
            <person name="Morgan M.S."/>
            <person name="Arlian L.G."/>
        </authorList>
    </citation>
    <scope>NUCLEOTIDE SEQUENCE [LARGE SCALE GENOMIC DNA]</scope>
    <source>
        <strain evidence="2">Arlian Lab</strain>
    </source>
</reference>
<gene>
    <name evidence="2" type="ORF">QR98_0069030</name>
</gene>
<organism evidence="2 3">
    <name type="scientific">Sarcoptes scabiei</name>
    <name type="common">Itch mite</name>
    <name type="synonym">Acarus scabiei</name>
    <dbReference type="NCBI Taxonomy" id="52283"/>
    <lineage>
        <taxon>Eukaryota</taxon>
        <taxon>Metazoa</taxon>
        <taxon>Ecdysozoa</taxon>
        <taxon>Arthropoda</taxon>
        <taxon>Chelicerata</taxon>
        <taxon>Arachnida</taxon>
        <taxon>Acari</taxon>
        <taxon>Acariformes</taxon>
        <taxon>Sarcoptiformes</taxon>
        <taxon>Astigmata</taxon>
        <taxon>Psoroptidia</taxon>
        <taxon>Sarcoptoidea</taxon>
        <taxon>Sarcoptidae</taxon>
        <taxon>Sarcoptinae</taxon>
        <taxon>Sarcoptes</taxon>
    </lineage>
</organism>
<accession>A0A132ABU7</accession>